<organism evidence="1 2">
    <name type="scientific">Levilactobacillus spicheri</name>
    <dbReference type="NCBI Taxonomy" id="216463"/>
    <lineage>
        <taxon>Bacteria</taxon>
        <taxon>Bacillati</taxon>
        <taxon>Bacillota</taxon>
        <taxon>Bacilli</taxon>
        <taxon>Lactobacillales</taxon>
        <taxon>Lactobacillaceae</taxon>
        <taxon>Levilactobacillus</taxon>
    </lineage>
</organism>
<comment type="caution">
    <text evidence="1">The sequence shown here is derived from an EMBL/GenBank/DDBJ whole genome shotgun (WGS) entry which is preliminary data.</text>
</comment>
<evidence type="ECO:0000313" key="1">
    <source>
        <dbReference type="EMBL" id="GEO67183.1"/>
    </source>
</evidence>
<protein>
    <submittedName>
        <fullName evidence="1">Uncharacterized protein</fullName>
    </submittedName>
</protein>
<name>A0ABQ0WQ32_9LACO</name>
<dbReference type="EMBL" id="BJZI01000022">
    <property type="protein sequence ID" value="GEO67183.1"/>
    <property type="molecule type" value="Genomic_DNA"/>
</dbReference>
<gene>
    <name evidence="1" type="ORF">LSP04_16020</name>
</gene>
<dbReference type="Proteomes" id="UP000321691">
    <property type="component" value="Unassembled WGS sequence"/>
</dbReference>
<evidence type="ECO:0000313" key="2">
    <source>
        <dbReference type="Proteomes" id="UP000321691"/>
    </source>
</evidence>
<reference evidence="1 2" key="1">
    <citation type="submission" date="2019-07" db="EMBL/GenBank/DDBJ databases">
        <title>Whole genome shotgun sequence of Lactobacillus spicheri NBRC 107155.</title>
        <authorList>
            <person name="Hosoyama A."/>
            <person name="Uohara A."/>
            <person name="Ohji S."/>
            <person name="Ichikawa N."/>
        </authorList>
    </citation>
    <scope>NUCLEOTIDE SEQUENCE [LARGE SCALE GENOMIC DNA]</scope>
    <source>
        <strain evidence="1 2">NBRC 107155</strain>
    </source>
</reference>
<accession>A0ABQ0WQ32</accession>
<proteinExistence type="predicted"/>
<sequence length="64" mass="7133">MRQSYLLEYHEMGAGARQRLAGYVRDDVGILKHFILRTSGAETCTKRQLVPPDAVNAFVPLSQG</sequence>
<keyword evidence="2" id="KW-1185">Reference proteome</keyword>